<evidence type="ECO:0000256" key="2">
    <source>
        <dbReference type="ARBA" id="ARBA00001974"/>
    </source>
</evidence>
<dbReference type="RefSeq" id="WP_094941433.1">
    <property type="nucleotide sequence ID" value="NZ_NOKQ01000134.1"/>
</dbReference>
<evidence type="ECO:0000256" key="1">
    <source>
        <dbReference type="ARBA" id="ARBA00001755"/>
    </source>
</evidence>
<keyword evidence="14" id="KW-1185">Reference proteome</keyword>
<evidence type="ECO:0000313" key="13">
    <source>
        <dbReference type="EMBL" id="OZS79054.1"/>
    </source>
</evidence>
<sequence>MAENRKKVAIIGGGITGLSAAYYLQKQCREENLPIDIYLIEASSRLGGKIQTLRKDGFIIERGPDSFLERKKSMGVLAKELGIDDQLVHNATGQSFVLVNDQLHPIPGGSIMGIPTEWKPFVTTGLFSWSGKLRAAGDLVMARSGIDEDQPLGTFFRRRFGAEVVENLVEPLLAGIYSGDIDKLSLHATFPQFYEVEKKHRSLMLGMKKTRPASSTPQAANRKPQGIFQTFSSGLQTIVEALEEAIPDVTVSKGTKLETVQKLPENRLRLVFTSGESLDVDSAIFTTLHHQTAEIFEEHGILQHFEEVPLSSVATVAMAFSKSQVNQEKEGTGFLVSRKSDYAISACTWVNKKWPTTSPDGKVLLRSFVGKSGDESIVELPDHEIEKIVLNDLRKVIQITGDPEFTVVTRYQKAMPQYLVGHKERLQKARQELAEQFPMVQLAGASFEGSGLPDCIDQAIRAKDQVIAYLKPHLS</sequence>
<dbReference type="Gene3D" id="3.50.50.60">
    <property type="entry name" value="FAD/NAD(P)-binding domain"/>
    <property type="match status" value="1"/>
</dbReference>
<comment type="pathway">
    <text evidence="3 11">Porphyrin-containing compound metabolism; protoheme biosynthesis.</text>
</comment>
<dbReference type="AlphaFoldDB" id="A0A264W636"/>
<feature type="domain" description="Amine oxidase" evidence="12">
    <location>
        <begin position="15"/>
        <end position="466"/>
    </location>
</feature>
<keyword evidence="9 11" id="KW-0560">Oxidoreductase</keyword>
<dbReference type="PANTHER" id="PTHR42923">
    <property type="entry name" value="PROTOPORPHYRINOGEN OXIDASE"/>
    <property type="match status" value="1"/>
</dbReference>
<evidence type="ECO:0000256" key="11">
    <source>
        <dbReference type="RuleBase" id="RU364052"/>
    </source>
</evidence>
<dbReference type="InterPro" id="IPR004572">
    <property type="entry name" value="Protoporphyrinogen_oxidase"/>
</dbReference>
<comment type="function">
    <text evidence="11">Involved in coproporphyrin-dependent heme b biosynthesis. Catalyzes the oxidation of coproporphyrinogen III to coproporphyrin III.</text>
</comment>
<comment type="catalytic activity">
    <reaction evidence="1">
        <text>coproporphyrinogen III + 3 O2 = coproporphyrin III + 3 H2O2</text>
        <dbReference type="Rhea" id="RHEA:43436"/>
        <dbReference type="ChEBI" id="CHEBI:15379"/>
        <dbReference type="ChEBI" id="CHEBI:16240"/>
        <dbReference type="ChEBI" id="CHEBI:57309"/>
        <dbReference type="ChEBI" id="CHEBI:131725"/>
        <dbReference type="EC" id="1.3.3.15"/>
    </reaction>
    <physiologicalReaction direction="left-to-right" evidence="1">
        <dbReference type="Rhea" id="RHEA:43437"/>
    </physiologicalReaction>
</comment>
<keyword evidence="10 11" id="KW-0350">Heme biosynthesis</keyword>
<comment type="caution">
    <text evidence="13">The sequence shown here is derived from an EMBL/GenBank/DDBJ whole genome shotgun (WGS) entry which is preliminary data.</text>
</comment>
<comment type="subcellular location">
    <subcellularLocation>
        <location evidence="11">Cytoplasm</location>
    </subcellularLocation>
</comment>
<evidence type="ECO:0000256" key="3">
    <source>
        <dbReference type="ARBA" id="ARBA00004744"/>
    </source>
</evidence>
<keyword evidence="11" id="KW-0963">Cytoplasm</keyword>
<keyword evidence="8 11" id="KW-0274">FAD</keyword>
<evidence type="ECO:0000313" key="14">
    <source>
        <dbReference type="Proteomes" id="UP000217065"/>
    </source>
</evidence>
<reference evidence="13 14" key="1">
    <citation type="submission" date="2017-07" db="EMBL/GenBank/DDBJ databases">
        <title>Tetzosporium hominis gen.nov. sp.nov.</title>
        <authorList>
            <person name="Tetz G."/>
            <person name="Tetz V."/>
        </authorList>
    </citation>
    <scope>NUCLEOTIDE SEQUENCE [LARGE SCALE GENOMIC DNA]</scope>
    <source>
        <strain evidence="13 14">VT-49</strain>
    </source>
</reference>
<proteinExistence type="inferred from homology"/>
<protein>
    <recommendedName>
        <fullName evidence="6 11">Coproporphyrinogen III oxidase</fullName>
        <ecNumber evidence="5 11">1.3.3.15</ecNumber>
    </recommendedName>
</protein>
<dbReference type="Proteomes" id="UP000217065">
    <property type="component" value="Unassembled WGS sequence"/>
</dbReference>
<dbReference type="SUPFAM" id="SSF51905">
    <property type="entry name" value="FAD/NAD(P)-binding domain"/>
    <property type="match status" value="1"/>
</dbReference>
<evidence type="ECO:0000256" key="6">
    <source>
        <dbReference type="ARBA" id="ARBA00019046"/>
    </source>
</evidence>
<evidence type="ECO:0000256" key="8">
    <source>
        <dbReference type="ARBA" id="ARBA00022827"/>
    </source>
</evidence>
<keyword evidence="7 11" id="KW-0285">Flavoprotein</keyword>
<evidence type="ECO:0000256" key="9">
    <source>
        <dbReference type="ARBA" id="ARBA00023002"/>
    </source>
</evidence>
<dbReference type="EMBL" id="NOKQ01000134">
    <property type="protein sequence ID" value="OZS79054.1"/>
    <property type="molecule type" value="Genomic_DNA"/>
</dbReference>
<dbReference type="InterPro" id="IPR002937">
    <property type="entry name" value="Amino_oxidase"/>
</dbReference>
<comment type="similarity">
    <text evidence="4 11">Belongs to the protoporphyrinogen/coproporphyrinogen oxidase family. Coproporphyrinogen III oxidase subfamily.</text>
</comment>
<comment type="cofactor">
    <cofactor evidence="2 11">
        <name>FAD</name>
        <dbReference type="ChEBI" id="CHEBI:57692"/>
    </cofactor>
</comment>
<dbReference type="GO" id="GO:0005737">
    <property type="term" value="C:cytoplasm"/>
    <property type="evidence" value="ECO:0007669"/>
    <property type="project" value="UniProtKB-SubCell"/>
</dbReference>
<dbReference type="SUPFAM" id="SSF54373">
    <property type="entry name" value="FAD-linked reductases, C-terminal domain"/>
    <property type="match status" value="1"/>
</dbReference>
<name>A0A264W636_9BACL</name>
<evidence type="ECO:0000256" key="7">
    <source>
        <dbReference type="ARBA" id="ARBA00022630"/>
    </source>
</evidence>
<dbReference type="Gene3D" id="1.10.3110.10">
    <property type="entry name" value="protoporphyrinogen ix oxidase, domain 3"/>
    <property type="match status" value="1"/>
</dbReference>
<dbReference type="EC" id="1.3.3.15" evidence="5 11"/>
<evidence type="ECO:0000256" key="5">
    <source>
        <dbReference type="ARBA" id="ARBA00012402"/>
    </source>
</evidence>
<dbReference type="GO" id="GO:0004729">
    <property type="term" value="F:oxygen-dependent protoporphyrinogen oxidase activity"/>
    <property type="evidence" value="ECO:0007669"/>
    <property type="project" value="UniProtKB-UniRule"/>
</dbReference>
<dbReference type="NCBIfam" id="TIGR00562">
    <property type="entry name" value="proto_IX_ox"/>
    <property type="match status" value="1"/>
</dbReference>
<dbReference type="UniPathway" id="UPA00252"/>
<evidence type="ECO:0000256" key="4">
    <source>
        <dbReference type="ARBA" id="ARBA00008310"/>
    </source>
</evidence>
<dbReference type="Pfam" id="PF01593">
    <property type="entry name" value="Amino_oxidase"/>
    <property type="match status" value="1"/>
</dbReference>
<dbReference type="InterPro" id="IPR036188">
    <property type="entry name" value="FAD/NAD-bd_sf"/>
</dbReference>
<evidence type="ECO:0000259" key="12">
    <source>
        <dbReference type="Pfam" id="PF01593"/>
    </source>
</evidence>
<evidence type="ECO:0000256" key="10">
    <source>
        <dbReference type="ARBA" id="ARBA00023133"/>
    </source>
</evidence>
<dbReference type="GO" id="GO:0006783">
    <property type="term" value="P:heme biosynthetic process"/>
    <property type="evidence" value="ECO:0007669"/>
    <property type="project" value="UniProtKB-UniRule"/>
</dbReference>
<organism evidence="13 14">
    <name type="scientific">Tetzosporium hominis</name>
    <dbReference type="NCBI Taxonomy" id="2020506"/>
    <lineage>
        <taxon>Bacteria</taxon>
        <taxon>Bacillati</taxon>
        <taxon>Bacillota</taxon>
        <taxon>Bacilli</taxon>
        <taxon>Bacillales</taxon>
        <taxon>Caryophanaceae</taxon>
        <taxon>Tetzosporium</taxon>
    </lineage>
</organism>
<accession>A0A264W636</accession>
<gene>
    <name evidence="13" type="ORF">CF394_01130</name>
</gene>
<dbReference type="InterPro" id="IPR050464">
    <property type="entry name" value="Zeta_carotene_desat/Oxidored"/>
</dbReference>
<dbReference type="NCBIfam" id="NF008845">
    <property type="entry name" value="PRK11883.1-5"/>
    <property type="match status" value="1"/>
</dbReference>
<dbReference type="Gene3D" id="3.90.660.20">
    <property type="entry name" value="Protoporphyrinogen oxidase, mitochondrial, domain 2"/>
    <property type="match status" value="1"/>
</dbReference>
<dbReference type="PANTHER" id="PTHR42923:SF3">
    <property type="entry name" value="PROTOPORPHYRINOGEN OXIDASE"/>
    <property type="match status" value="1"/>
</dbReference>
<dbReference type="OrthoDB" id="9805195at2"/>